<keyword evidence="10" id="KW-1185">Reference proteome</keyword>
<dbReference type="PROSITE" id="PS50850">
    <property type="entry name" value="MFS"/>
    <property type="match status" value="1"/>
</dbReference>
<organism evidence="9 10">
    <name type="scientific">Rhizobium oryzihabitans</name>
    <dbReference type="NCBI Taxonomy" id="2267833"/>
    <lineage>
        <taxon>Bacteria</taxon>
        <taxon>Pseudomonadati</taxon>
        <taxon>Pseudomonadota</taxon>
        <taxon>Alphaproteobacteria</taxon>
        <taxon>Hyphomicrobiales</taxon>
        <taxon>Rhizobiaceae</taxon>
        <taxon>Rhizobium/Agrobacterium group</taxon>
        <taxon>Rhizobium</taxon>
    </lineage>
</organism>
<dbReference type="RefSeq" id="WP_082185158.1">
    <property type="nucleotide sequence ID" value="NZ_CP048635.1"/>
</dbReference>
<dbReference type="InterPro" id="IPR010290">
    <property type="entry name" value="TM_effector"/>
</dbReference>
<sequence length="532" mass="56042">MSAAKSSTSSFAPLAQPVFAVLWAATVLGNTGSFMRDVASSWLMTDLSASPAAVAMVQAAGTLPIFLLAIPAGVLTDILDRRKFLIAIQLLLASVSVSLMVLAHTGMLSVSALIGLTFLGGIGAALMGPTWQAIVPELVKREDIKSAVALNSLGINIARSIGPAVGGILLAAFGAAVTYGADVASYFIVIAALLWWPRAKNANDALAEGFFGAFRAGLRYTRASRPLHVVLLRAAIFFAFASAVWALLPLVARQLLGGDASFYGILLGAVGAGAIGGALIMPKLRARFDADALLLGAALITALVMAGLSFAPPQWLALIILLFLGGAWITALTTLNGTAQAVLPNWVRGRGLAVYLTVFNGAMTAGSLGWGAVGEAAGVPGTLLIGAAGLFVAGLVMHRLKLPTGDADMVPSNHWPEPLIAEPVAHDRGPVLILIEYNVEKHHRSAFLHALDELSQERRRDGAYGWGVTEDSADPQKIVEWFMVESWAEHLRQHKRVSNADADLQGKVLAYHSGLERPVVRHFLTINRPGKA</sequence>
<dbReference type="InterPro" id="IPR020846">
    <property type="entry name" value="MFS_dom"/>
</dbReference>
<dbReference type="InterPro" id="IPR036259">
    <property type="entry name" value="MFS_trans_sf"/>
</dbReference>
<evidence type="ECO:0000256" key="6">
    <source>
        <dbReference type="ARBA" id="ARBA00023136"/>
    </source>
</evidence>
<dbReference type="SUPFAM" id="SSF103473">
    <property type="entry name" value="MFS general substrate transporter"/>
    <property type="match status" value="1"/>
</dbReference>
<keyword evidence="2" id="KW-0813">Transport</keyword>
<dbReference type="Pfam" id="PF05977">
    <property type="entry name" value="MFS_3"/>
    <property type="match status" value="1"/>
</dbReference>
<evidence type="ECO:0000256" key="1">
    <source>
        <dbReference type="ARBA" id="ARBA00004651"/>
    </source>
</evidence>
<feature type="transmembrane region" description="Helical" evidence="7">
    <location>
        <begin position="351"/>
        <end position="373"/>
    </location>
</feature>
<feature type="transmembrane region" description="Helical" evidence="7">
    <location>
        <begin position="148"/>
        <end position="173"/>
    </location>
</feature>
<accession>A0A7L5BPK7</accession>
<dbReference type="EMBL" id="CP048635">
    <property type="protein sequence ID" value="QIB40546.1"/>
    <property type="molecule type" value="Genomic_DNA"/>
</dbReference>
<evidence type="ECO:0000313" key="9">
    <source>
        <dbReference type="EMBL" id="QIB40546.1"/>
    </source>
</evidence>
<keyword evidence="4 7" id="KW-0812">Transmembrane</keyword>
<proteinExistence type="predicted"/>
<dbReference type="PANTHER" id="PTHR23513">
    <property type="entry name" value="INTEGRAL MEMBRANE EFFLUX PROTEIN-RELATED"/>
    <property type="match status" value="1"/>
</dbReference>
<feature type="transmembrane region" description="Helical" evidence="7">
    <location>
        <begin position="179"/>
        <end position="196"/>
    </location>
</feature>
<name>A0A7L5BPK7_9HYPH</name>
<dbReference type="KEGG" id="roy:G3A56_22095"/>
<feature type="transmembrane region" description="Helical" evidence="7">
    <location>
        <begin position="84"/>
        <end position="102"/>
    </location>
</feature>
<evidence type="ECO:0000313" key="10">
    <source>
        <dbReference type="Proteomes" id="UP000464865"/>
    </source>
</evidence>
<keyword evidence="5 7" id="KW-1133">Transmembrane helix</keyword>
<evidence type="ECO:0000256" key="5">
    <source>
        <dbReference type="ARBA" id="ARBA00022989"/>
    </source>
</evidence>
<feature type="transmembrane region" description="Helical" evidence="7">
    <location>
        <begin position="229"/>
        <end position="248"/>
    </location>
</feature>
<dbReference type="CDD" id="cd06173">
    <property type="entry name" value="MFS_MefA_like"/>
    <property type="match status" value="1"/>
</dbReference>
<feature type="transmembrane region" description="Helical" evidence="7">
    <location>
        <begin position="292"/>
        <end position="310"/>
    </location>
</feature>
<keyword evidence="3" id="KW-1003">Cell membrane</keyword>
<evidence type="ECO:0000259" key="8">
    <source>
        <dbReference type="PROSITE" id="PS50850"/>
    </source>
</evidence>
<feature type="transmembrane region" description="Helical" evidence="7">
    <location>
        <begin position="260"/>
        <end position="280"/>
    </location>
</feature>
<comment type="subcellular location">
    <subcellularLocation>
        <location evidence="1">Cell membrane</location>
        <topology evidence="1">Multi-pass membrane protein</topology>
    </subcellularLocation>
</comment>
<dbReference type="PANTHER" id="PTHR23513:SF11">
    <property type="entry name" value="STAPHYLOFERRIN A TRANSPORTER"/>
    <property type="match status" value="1"/>
</dbReference>
<keyword evidence="6 7" id="KW-0472">Membrane</keyword>
<evidence type="ECO:0000256" key="3">
    <source>
        <dbReference type="ARBA" id="ARBA00022475"/>
    </source>
</evidence>
<dbReference type="Proteomes" id="UP000464865">
    <property type="component" value="Chromosome M15-12"/>
</dbReference>
<feature type="domain" description="Major facilitator superfamily (MFS) profile" evidence="8">
    <location>
        <begin position="18"/>
        <end position="405"/>
    </location>
</feature>
<dbReference type="GO" id="GO:0005886">
    <property type="term" value="C:plasma membrane"/>
    <property type="evidence" value="ECO:0007669"/>
    <property type="project" value="UniProtKB-SubCell"/>
</dbReference>
<protein>
    <submittedName>
        <fullName evidence="9">MFS transporter</fullName>
    </submittedName>
</protein>
<reference evidence="9 10" key="1">
    <citation type="submission" date="2020-02" db="EMBL/GenBank/DDBJ databases">
        <title>Plant-Promoting Endophytic Bacterium Rhizobium oryzihabitans sp. nov., Isolated from the Root of Rice.</title>
        <authorList>
            <person name="zhao J."/>
            <person name="Zhang G."/>
        </authorList>
    </citation>
    <scope>NUCLEOTIDE SEQUENCE [LARGE SCALE GENOMIC DNA]</scope>
    <source>
        <strain evidence="9 10">M15</strain>
    </source>
</reference>
<evidence type="ECO:0000256" key="7">
    <source>
        <dbReference type="SAM" id="Phobius"/>
    </source>
</evidence>
<feature type="transmembrane region" description="Helical" evidence="7">
    <location>
        <begin position="379"/>
        <end position="397"/>
    </location>
</feature>
<feature type="transmembrane region" description="Helical" evidence="7">
    <location>
        <begin position="53"/>
        <end position="72"/>
    </location>
</feature>
<dbReference type="GO" id="GO:0022857">
    <property type="term" value="F:transmembrane transporter activity"/>
    <property type="evidence" value="ECO:0007669"/>
    <property type="project" value="InterPro"/>
</dbReference>
<dbReference type="AlphaFoldDB" id="A0A7L5BPK7"/>
<evidence type="ECO:0000256" key="4">
    <source>
        <dbReference type="ARBA" id="ARBA00022692"/>
    </source>
</evidence>
<feature type="transmembrane region" description="Helical" evidence="7">
    <location>
        <begin position="108"/>
        <end position="127"/>
    </location>
</feature>
<evidence type="ECO:0000256" key="2">
    <source>
        <dbReference type="ARBA" id="ARBA00022448"/>
    </source>
</evidence>
<feature type="transmembrane region" description="Helical" evidence="7">
    <location>
        <begin position="316"/>
        <end position="339"/>
    </location>
</feature>
<gene>
    <name evidence="9" type="ORF">G3A56_22095</name>
</gene>
<dbReference type="Gene3D" id="1.20.1250.20">
    <property type="entry name" value="MFS general substrate transporter like domains"/>
    <property type="match status" value="1"/>
</dbReference>